<organism evidence="1 2">
    <name type="scientific">Rhizobium leguminosarum</name>
    <dbReference type="NCBI Taxonomy" id="384"/>
    <lineage>
        <taxon>Bacteria</taxon>
        <taxon>Pseudomonadati</taxon>
        <taxon>Pseudomonadota</taxon>
        <taxon>Alphaproteobacteria</taxon>
        <taxon>Hyphomicrobiales</taxon>
        <taxon>Rhizobiaceae</taxon>
        <taxon>Rhizobium/Agrobacterium group</taxon>
        <taxon>Rhizobium</taxon>
    </lineage>
</organism>
<reference evidence="1" key="1">
    <citation type="submission" date="2024-10" db="EMBL/GenBank/DDBJ databases">
        <title>Strain of Rhizobium-related bacteria isolated fromm roots of Vavilovia formosa.</title>
        <authorList>
            <person name="Kimeklis A."/>
            <person name="Afonin A."/>
        </authorList>
    </citation>
    <scope>NUCLEOTIDE SEQUENCE</scope>
    <source>
        <strain evidence="1">Vaf12</strain>
    </source>
</reference>
<evidence type="ECO:0000313" key="2">
    <source>
        <dbReference type="Proteomes" id="UP000076193"/>
    </source>
</evidence>
<dbReference type="EMBL" id="CP171845">
    <property type="protein sequence ID" value="XKQ43459.1"/>
    <property type="molecule type" value="Genomic_DNA"/>
</dbReference>
<geneLocation type="plasmid" evidence="1 2">
    <name>unnamed1</name>
</geneLocation>
<keyword evidence="1" id="KW-0614">Plasmid</keyword>
<gene>
    <name evidence="1" type="ORF">A4A59_028195</name>
</gene>
<protein>
    <submittedName>
        <fullName evidence="1">Methyl-accepting chemotaxis protein</fullName>
    </submittedName>
</protein>
<sequence>MSLITNAKISTKLAISSGLAILLILGMIVNQQVNSNTITIANQAVEREQTILSGIQTAEFSLEQMRFAARDIDLAKSVDESAAALGKIKSASQKAWDDLERPINIALKPDVLKDIRNSLREYEGLIAKRASALSAAMKNSPGKELSRVDVDAALGTVSQSDIQQVIDRAATATDGSIKNAWHFTEEAKGALTAAVSRANSVSLAIGSAIVLVLIVAAFVLISSIGRPIRMMTQAMGRLAEGDTSVVLGHTDRTDEIGEMAAAVETFRQAAIENKRLEADAKENRLRSEQDRIAAEQQAEAEAAERLRVATSGLAAGLKRLAAGDLAFQLDEAFASDFEALRRDFNTSIQQLNGALLAISGVALTIDSGTREISQGATDLSKRTEQQAAALEETAAALDQITTNVSNSSKRADEARRAANEANTSATKSAEVVSLAVRAMSRIEQSSNQISNIIGVIDEIAFQTNLLALNAGVEAARAGEAGKGFAVVAQEVRELAQRSAQAAKEIKGLIQSSSVEVGNGVKLVSETGEVLKTIGAHVVTINHHIEEIATSAREQSVGLSEVNIAVNQMDQVTQQNAAMVEETTAASTSLASEATRLRELISGFDLGGNGNTSSSAIALRQAASMMRAPLAGHRDQNPASSPARGIAADKSVRYASAAKGSWNEF</sequence>
<dbReference type="Proteomes" id="UP000076193">
    <property type="component" value="Plasmid unnamed1"/>
</dbReference>
<name>A0ACD5FEM6_RHILE</name>
<proteinExistence type="predicted"/>
<accession>A0ACD5FEM6</accession>
<evidence type="ECO:0000313" key="1">
    <source>
        <dbReference type="EMBL" id="XKQ43459.1"/>
    </source>
</evidence>